<protein>
    <recommendedName>
        <fullName evidence="4">Chlor_Arch_YYY domain-containing protein</fullName>
    </recommendedName>
</protein>
<feature type="transmembrane region" description="Helical" evidence="1">
    <location>
        <begin position="283"/>
        <end position="301"/>
    </location>
</feature>
<dbReference type="STRING" id="857265.WG78_20855"/>
<dbReference type="RefSeq" id="WP_053939735.1">
    <property type="nucleotide sequence ID" value="NZ_LAQT01000037.1"/>
</dbReference>
<feature type="transmembrane region" description="Helical" evidence="1">
    <location>
        <begin position="165"/>
        <end position="184"/>
    </location>
</feature>
<evidence type="ECO:0000256" key="1">
    <source>
        <dbReference type="SAM" id="Phobius"/>
    </source>
</evidence>
<accession>A0A0N0GKU8</accession>
<keyword evidence="1" id="KW-0472">Membrane</keyword>
<gene>
    <name evidence="2" type="ORF">WG78_20855</name>
</gene>
<keyword evidence="1" id="KW-0812">Transmembrane</keyword>
<feature type="transmembrane region" description="Helical" evidence="1">
    <location>
        <begin position="414"/>
        <end position="433"/>
    </location>
</feature>
<feature type="transmembrane region" description="Helical" evidence="1">
    <location>
        <begin position="440"/>
        <end position="458"/>
    </location>
</feature>
<feature type="transmembrane region" description="Helical" evidence="1">
    <location>
        <begin position="85"/>
        <end position="103"/>
    </location>
</feature>
<dbReference type="EMBL" id="LAQT01000037">
    <property type="protein sequence ID" value="KPC49384.1"/>
    <property type="molecule type" value="Genomic_DNA"/>
</dbReference>
<evidence type="ECO:0000313" key="3">
    <source>
        <dbReference type="Proteomes" id="UP000037939"/>
    </source>
</evidence>
<feature type="transmembrane region" description="Helical" evidence="1">
    <location>
        <begin position="373"/>
        <end position="394"/>
    </location>
</feature>
<feature type="transmembrane region" description="Helical" evidence="1">
    <location>
        <begin position="478"/>
        <end position="494"/>
    </location>
</feature>
<name>A0A0N0GKU8_9NEIS</name>
<organism evidence="2 3">
    <name type="scientific">Amantichitinum ursilacus</name>
    <dbReference type="NCBI Taxonomy" id="857265"/>
    <lineage>
        <taxon>Bacteria</taxon>
        <taxon>Pseudomonadati</taxon>
        <taxon>Pseudomonadota</taxon>
        <taxon>Betaproteobacteria</taxon>
        <taxon>Neisseriales</taxon>
        <taxon>Chitinibacteraceae</taxon>
        <taxon>Amantichitinum</taxon>
    </lineage>
</organism>
<dbReference type="OrthoDB" id="5240958at2"/>
<feature type="transmembrane region" description="Helical" evidence="1">
    <location>
        <begin position="196"/>
        <end position="217"/>
    </location>
</feature>
<sequence>MGMIALGLTLALLWVNLAGLAHLAQRRLPDIDLARAVGVLALCLALFFVEHFVGLGSLAWAWPVCTVLSVIVLRDVARSAAWWEAQYPFVLAFLLALAWRFVFPDLDAQSEHLTDLFFIANYLPGQTLPPPDQWLPGYRFDMYYGFLHYAAALQARFLHLDAGRAMNLGFCTTFGLIGSLVWSLSRRRLNARAPRLLLAAAVLVGGTGVAPLIPFIYDLPHDDASAVTRLWSNTRFVGLYDQQVNTSVGRALFPPAEAGTEPRDLPLETLSYYTYLGDLHPPMGGFALLFLTLGLMGAVAWRARRAASSATIEPPAPALDDAHPSASTLTFLIGLAQPVLLALNPWTLPLQGLMVLGWALWQWRTPQGLAWRALLAGLVAGAVAIYPFLTHFAPNALGTPIRLVQPEDHTPMRQFLALWWPVLWLLVLTLSAGPKARGSWWAAWGVVLLLAITEILFVDDPNGGRYNRFNAVIKWWSWLYPAALAVLGIFALSLQCKLRRALAWVPLLAVCVYLLPQAQYWAYHPKTHAGRLAGEGWLYEQQGARSIITYLRNAPRGLVLEGLDAGSYSVHGAYALHSGQPSALGWPDHEGLWRNQPWFISRDADMVRALYHGGLPDAARWAADHRIRYIIWSQTDQQRDAAAFERMKSALSSQYIWRAFNNNNGQEVGLWERR</sequence>
<reference evidence="2 3" key="1">
    <citation type="submission" date="2015-07" db="EMBL/GenBank/DDBJ databases">
        <title>Draft genome sequence of the Amantichitinum ursilacus IGB-41, a new chitin-degrading bacterium.</title>
        <authorList>
            <person name="Kirstahler P."/>
            <person name="Guenther M."/>
            <person name="Grumaz C."/>
            <person name="Rupp S."/>
            <person name="Zibek S."/>
            <person name="Sohn K."/>
        </authorList>
    </citation>
    <scope>NUCLEOTIDE SEQUENCE [LARGE SCALE GENOMIC DNA]</scope>
    <source>
        <strain evidence="2 3">IGB-41</strain>
    </source>
</reference>
<comment type="caution">
    <text evidence="2">The sequence shown here is derived from an EMBL/GenBank/DDBJ whole genome shotgun (WGS) entry which is preliminary data.</text>
</comment>
<feature type="transmembrane region" description="Helical" evidence="1">
    <location>
        <begin position="501"/>
        <end position="522"/>
    </location>
</feature>
<feature type="transmembrane region" description="Helical" evidence="1">
    <location>
        <begin position="56"/>
        <end position="73"/>
    </location>
</feature>
<evidence type="ECO:0008006" key="4">
    <source>
        <dbReference type="Google" id="ProtNLM"/>
    </source>
</evidence>
<feature type="transmembrane region" description="Helical" evidence="1">
    <location>
        <begin position="33"/>
        <end position="49"/>
    </location>
</feature>
<proteinExistence type="predicted"/>
<keyword evidence="1" id="KW-1133">Transmembrane helix</keyword>
<evidence type="ECO:0000313" key="2">
    <source>
        <dbReference type="EMBL" id="KPC49384.1"/>
    </source>
</evidence>
<keyword evidence="3" id="KW-1185">Reference proteome</keyword>
<dbReference type="AlphaFoldDB" id="A0A0N0GKU8"/>
<dbReference type="Proteomes" id="UP000037939">
    <property type="component" value="Unassembled WGS sequence"/>
</dbReference>